<comment type="similarity">
    <text evidence="7">Belongs to the peptidase C12 family.</text>
</comment>
<dbReference type="Gene3D" id="3.40.532.10">
    <property type="entry name" value="Peptidase C12, ubiquitin carboxyl-terminal hydrolase"/>
    <property type="match status" value="1"/>
</dbReference>
<evidence type="ECO:0000256" key="4">
    <source>
        <dbReference type="ARBA" id="ARBA00022786"/>
    </source>
</evidence>
<dbReference type="InterPro" id="IPR036959">
    <property type="entry name" value="Peptidase_C12_UCH_sf"/>
</dbReference>
<comment type="catalytic activity">
    <reaction evidence="1">
        <text>Thiol-dependent hydrolysis of ester, thioester, amide, peptide and isopeptide bonds formed by the C-terminal Gly of ubiquitin (a 76-residue protein attached to proteins as an intracellular targeting signal).</text>
        <dbReference type="EC" id="3.4.19.12"/>
    </reaction>
</comment>
<sequence length="123" mass="13426">MNTPASASLTPPISKDTTTWAHHITGAEDNATTVSVVCLNTTKRSRQPPDTGYHEVETSSKSVHVSHMLPTGDTTSMHPMERAGYLENDRETEVAHSDAVAAGETEPSDNVNDHFICYLFNQQ</sequence>
<feature type="domain" description="UCH catalytic" evidence="9">
    <location>
        <begin position="1"/>
        <end position="123"/>
    </location>
</feature>
<dbReference type="EMBL" id="PKPP01000112">
    <property type="protein sequence ID" value="PWA97608.1"/>
    <property type="molecule type" value="Genomic_DNA"/>
</dbReference>
<evidence type="ECO:0000256" key="8">
    <source>
        <dbReference type="SAM" id="MobiDB-lite"/>
    </source>
</evidence>
<gene>
    <name evidence="10" type="ORF">CTI12_AA027620</name>
</gene>
<name>A0A2U1QI04_ARTAN</name>
<dbReference type="GO" id="GO:0006511">
    <property type="term" value="P:ubiquitin-dependent protein catabolic process"/>
    <property type="evidence" value="ECO:0007669"/>
    <property type="project" value="InterPro"/>
</dbReference>
<dbReference type="STRING" id="35608.A0A2U1QI04"/>
<dbReference type="PROSITE" id="PS52048">
    <property type="entry name" value="UCH_DOMAIN"/>
    <property type="match status" value="1"/>
</dbReference>
<evidence type="ECO:0000256" key="2">
    <source>
        <dbReference type="ARBA" id="ARBA00012759"/>
    </source>
</evidence>
<keyword evidence="3" id="KW-0645">Protease</keyword>
<protein>
    <recommendedName>
        <fullName evidence="2">ubiquitinyl hydrolase 1</fullName>
        <ecNumber evidence="2">3.4.19.12</ecNumber>
    </recommendedName>
</protein>
<evidence type="ECO:0000256" key="5">
    <source>
        <dbReference type="ARBA" id="ARBA00022801"/>
    </source>
</evidence>
<organism evidence="10 11">
    <name type="scientific">Artemisia annua</name>
    <name type="common">Sweet wormwood</name>
    <dbReference type="NCBI Taxonomy" id="35608"/>
    <lineage>
        <taxon>Eukaryota</taxon>
        <taxon>Viridiplantae</taxon>
        <taxon>Streptophyta</taxon>
        <taxon>Embryophyta</taxon>
        <taxon>Tracheophyta</taxon>
        <taxon>Spermatophyta</taxon>
        <taxon>Magnoliopsida</taxon>
        <taxon>eudicotyledons</taxon>
        <taxon>Gunneridae</taxon>
        <taxon>Pentapetalae</taxon>
        <taxon>asterids</taxon>
        <taxon>campanulids</taxon>
        <taxon>Asterales</taxon>
        <taxon>Asteraceae</taxon>
        <taxon>Asteroideae</taxon>
        <taxon>Anthemideae</taxon>
        <taxon>Artemisiinae</taxon>
        <taxon>Artemisia</taxon>
    </lineage>
</organism>
<feature type="region of interest" description="Disordered" evidence="8">
    <location>
        <begin position="42"/>
        <end position="79"/>
    </location>
</feature>
<evidence type="ECO:0000259" key="9">
    <source>
        <dbReference type="PROSITE" id="PS52048"/>
    </source>
</evidence>
<dbReference type="AlphaFoldDB" id="A0A2U1QI04"/>
<evidence type="ECO:0000256" key="6">
    <source>
        <dbReference type="ARBA" id="ARBA00022807"/>
    </source>
</evidence>
<evidence type="ECO:0000313" key="11">
    <source>
        <dbReference type="Proteomes" id="UP000245207"/>
    </source>
</evidence>
<dbReference type="SUPFAM" id="SSF54001">
    <property type="entry name" value="Cysteine proteinases"/>
    <property type="match status" value="1"/>
</dbReference>
<reference evidence="10 11" key="1">
    <citation type="journal article" date="2018" name="Mol. Plant">
        <title>The genome of Artemisia annua provides insight into the evolution of Asteraceae family and artemisinin biosynthesis.</title>
        <authorList>
            <person name="Shen Q."/>
            <person name="Zhang L."/>
            <person name="Liao Z."/>
            <person name="Wang S."/>
            <person name="Yan T."/>
            <person name="Shi P."/>
            <person name="Liu M."/>
            <person name="Fu X."/>
            <person name="Pan Q."/>
            <person name="Wang Y."/>
            <person name="Lv Z."/>
            <person name="Lu X."/>
            <person name="Zhang F."/>
            <person name="Jiang W."/>
            <person name="Ma Y."/>
            <person name="Chen M."/>
            <person name="Hao X."/>
            <person name="Li L."/>
            <person name="Tang Y."/>
            <person name="Lv G."/>
            <person name="Zhou Y."/>
            <person name="Sun X."/>
            <person name="Brodelius P.E."/>
            <person name="Rose J.K.C."/>
            <person name="Tang K."/>
        </authorList>
    </citation>
    <scope>NUCLEOTIDE SEQUENCE [LARGE SCALE GENOMIC DNA]</scope>
    <source>
        <strain evidence="11">cv. Huhao1</strain>
        <tissue evidence="10">Leaf</tissue>
    </source>
</reference>
<evidence type="ECO:0000256" key="1">
    <source>
        <dbReference type="ARBA" id="ARBA00000707"/>
    </source>
</evidence>
<dbReference type="InterPro" id="IPR001578">
    <property type="entry name" value="Peptidase_C12_UCH"/>
</dbReference>
<keyword evidence="5 10" id="KW-0378">Hydrolase</keyword>
<dbReference type="Proteomes" id="UP000245207">
    <property type="component" value="Unassembled WGS sequence"/>
</dbReference>
<comment type="caution">
    <text evidence="7">Lacks conserved residue(s) required for the propagation of feature annotation.</text>
</comment>
<dbReference type="Pfam" id="PF01088">
    <property type="entry name" value="Peptidase_C12"/>
    <property type="match status" value="1"/>
</dbReference>
<proteinExistence type="inferred from homology"/>
<keyword evidence="4" id="KW-0833">Ubl conjugation pathway</keyword>
<dbReference type="InterPro" id="IPR038765">
    <property type="entry name" value="Papain-like_cys_pep_sf"/>
</dbReference>
<evidence type="ECO:0000256" key="3">
    <source>
        <dbReference type="ARBA" id="ARBA00022670"/>
    </source>
</evidence>
<evidence type="ECO:0000256" key="7">
    <source>
        <dbReference type="PROSITE-ProRule" id="PRU01393"/>
    </source>
</evidence>
<accession>A0A2U1QI04</accession>
<keyword evidence="6" id="KW-0788">Thiol protease</keyword>
<comment type="caution">
    <text evidence="10">The sequence shown here is derived from an EMBL/GenBank/DDBJ whole genome shotgun (WGS) entry which is preliminary data.</text>
</comment>
<dbReference type="GO" id="GO:0004843">
    <property type="term" value="F:cysteine-type deubiquitinase activity"/>
    <property type="evidence" value="ECO:0007669"/>
    <property type="project" value="UniProtKB-EC"/>
</dbReference>
<dbReference type="OrthoDB" id="427186at2759"/>
<dbReference type="EC" id="3.4.19.12" evidence="2"/>
<evidence type="ECO:0000313" key="10">
    <source>
        <dbReference type="EMBL" id="PWA97608.1"/>
    </source>
</evidence>
<keyword evidence="11" id="KW-1185">Reference proteome</keyword>